<organism evidence="1 2">
    <name type="scientific">Liparis tanakae</name>
    <name type="common">Tanaka's snailfish</name>
    <dbReference type="NCBI Taxonomy" id="230148"/>
    <lineage>
        <taxon>Eukaryota</taxon>
        <taxon>Metazoa</taxon>
        <taxon>Chordata</taxon>
        <taxon>Craniata</taxon>
        <taxon>Vertebrata</taxon>
        <taxon>Euteleostomi</taxon>
        <taxon>Actinopterygii</taxon>
        <taxon>Neopterygii</taxon>
        <taxon>Teleostei</taxon>
        <taxon>Neoteleostei</taxon>
        <taxon>Acanthomorphata</taxon>
        <taxon>Eupercaria</taxon>
        <taxon>Perciformes</taxon>
        <taxon>Cottioidei</taxon>
        <taxon>Cottales</taxon>
        <taxon>Liparidae</taxon>
        <taxon>Liparis</taxon>
    </lineage>
</organism>
<sequence>MHRDDSFRVQIQMLRAVRVRPPAPVLSCPRLGVLCQETVFNIVAEAPSTMQHVPIGKRVLRGRRYGRDGSGTEA</sequence>
<dbReference type="EMBL" id="SRLO01000572">
    <property type="protein sequence ID" value="TNN51714.1"/>
    <property type="molecule type" value="Genomic_DNA"/>
</dbReference>
<protein>
    <submittedName>
        <fullName evidence="1">Uncharacterized protein</fullName>
    </submittedName>
</protein>
<evidence type="ECO:0000313" key="2">
    <source>
        <dbReference type="Proteomes" id="UP000314294"/>
    </source>
</evidence>
<gene>
    <name evidence="1" type="ORF">EYF80_038064</name>
</gene>
<dbReference type="AlphaFoldDB" id="A0A4Z2GG48"/>
<reference evidence="1 2" key="1">
    <citation type="submission" date="2019-03" db="EMBL/GenBank/DDBJ databases">
        <title>First draft genome of Liparis tanakae, snailfish: a comprehensive survey of snailfish specific genes.</title>
        <authorList>
            <person name="Kim W."/>
            <person name="Song I."/>
            <person name="Jeong J.-H."/>
            <person name="Kim D."/>
            <person name="Kim S."/>
            <person name="Ryu S."/>
            <person name="Song J.Y."/>
            <person name="Lee S.K."/>
        </authorList>
    </citation>
    <scope>NUCLEOTIDE SEQUENCE [LARGE SCALE GENOMIC DNA]</scope>
    <source>
        <tissue evidence="1">Muscle</tissue>
    </source>
</reference>
<evidence type="ECO:0000313" key="1">
    <source>
        <dbReference type="EMBL" id="TNN51714.1"/>
    </source>
</evidence>
<name>A0A4Z2GG48_9TELE</name>
<proteinExistence type="predicted"/>
<keyword evidence="2" id="KW-1185">Reference proteome</keyword>
<comment type="caution">
    <text evidence="1">The sequence shown here is derived from an EMBL/GenBank/DDBJ whole genome shotgun (WGS) entry which is preliminary data.</text>
</comment>
<dbReference type="Proteomes" id="UP000314294">
    <property type="component" value="Unassembled WGS sequence"/>
</dbReference>
<accession>A0A4Z2GG48</accession>